<keyword evidence="6" id="KW-0479">Metal-binding</keyword>
<protein>
    <recommendedName>
        <fullName evidence="3">RING-type E3 ubiquitin transferase</fullName>
        <ecNumber evidence="3">2.3.2.27</ecNumber>
    </recommendedName>
</protein>
<comment type="subcellular location">
    <subcellularLocation>
        <location evidence="2">Membrane</location>
        <topology evidence="2">Multi-pass membrane protein</topology>
    </subcellularLocation>
</comment>
<keyword evidence="7" id="KW-0863">Zinc-finger</keyword>
<keyword evidence="5" id="KW-0812">Transmembrane</keyword>
<keyword evidence="11" id="KW-0472">Membrane</keyword>
<evidence type="ECO:0000256" key="7">
    <source>
        <dbReference type="ARBA" id="ARBA00022771"/>
    </source>
</evidence>
<gene>
    <name evidence="14" type="ORF">AKJ09_07229</name>
</gene>
<evidence type="ECO:0000256" key="6">
    <source>
        <dbReference type="ARBA" id="ARBA00022723"/>
    </source>
</evidence>
<evidence type="ECO:0000256" key="1">
    <source>
        <dbReference type="ARBA" id="ARBA00000900"/>
    </source>
</evidence>
<evidence type="ECO:0000256" key="3">
    <source>
        <dbReference type="ARBA" id="ARBA00012483"/>
    </source>
</evidence>
<proteinExistence type="predicted"/>
<keyword evidence="15" id="KW-1185">Reference proteome</keyword>
<organism evidence="14 15">
    <name type="scientific">Labilithrix luteola</name>
    <dbReference type="NCBI Taxonomy" id="1391654"/>
    <lineage>
        <taxon>Bacteria</taxon>
        <taxon>Pseudomonadati</taxon>
        <taxon>Myxococcota</taxon>
        <taxon>Polyangia</taxon>
        <taxon>Polyangiales</taxon>
        <taxon>Labilitrichaceae</taxon>
        <taxon>Labilithrix</taxon>
    </lineage>
</organism>
<dbReference type="RefSeq" id="WP_146651835.1">
    <property type="nucleotide sequence ID" value="NZ_CP012333.1"/>
</dbReference>
<dbReference type="PATRIC" id="fig|1391654.3.peg.7342"/>
<keyword evidence="4" id="KW-0808">Transferase</keyword>
<keyword evidence="8" id="KW-0833">Ubl conjugation pathway</keyword>
<dbReference type="Proteomes" id="UP000064967">
    <property type="component" value="Chromosome"/>
</dbReference>
<dbReference type="Pfam" id="PF12483">
    <property type="entry name" value="GIDE"/>
    <property type="match status" value="1"/>
</dbReference>
<evidence type="ECO:0000256" key="10">
    <source>
        <dbReference type="ARBA" id="ARBA00022989"/>
    </source>
</evidence>
<evidence type="ECO:0000313" key="14">
    <source>
        <dbReference type="EMBL" id="AKV00566.1"/>
    </source>
</evidence>
<dbReference type="GO" id="GO:0016020">
    <property type="term" value="C:membrane"/>
    <property type="evidence" value="ECO:0007669"/>
    <property type="project" value="UniProtKB-SubCell"/>
</dbReference>
<evidence type="ECO:0000256" key="12">
    <source>
        <dbReference type="SAM" id="MobiDB-lite"/>
    </source>
</evidence>
<dbReference type="KEGG" id="llu:AKJ09_07229"/>
<evidence type="ECO:0000256" key="2">
    <source>
        <dbReference type="ARBA" id="ARBA00004141"/>
    </source>
</evidence>
<dbReference type="EC" id="2.3.2.27" evidence="3"/>
<evidence type="ECO:0000256" key="5">
    <source>
        <dbReference type="ARBA" id="ARBA00022692"/>
    </source>
</evidence>
<comment type="catalytic activity">
    <reaction evidence="1">
        <text>S-ubiquitinyl-[E2 ubiquitin-conjugating enzyme]-L-cysteine + [acceptor protein]-L-lysine = [E2 ubiquitin-conjugating enzyme]-L-cysteine + N(6)-ubiquitinyl-[acceptor protein]-L-lysine.</text>
        <dbReference type="EC" id="2.3.2.27"/>
    </reaction>
</comment>
<evidence type="ECO:0000256" key="11">
    <source>
        <dbReference type="ARBA" id="ARBA00023136"/>
    </source>
</evidence>
<reference evidence="14 15" key="1">
    <citation type="submission" date="2015-08" db="EMBL/GenBank/DDBJ databases">
        <authorList>
            <person name="Babu N.S."/>
            <person name="Beckwith C.J."/>
            <person name="Beseler K.G."/>
            <person name="Brison A."/>
            <person name="Carone J.V."/>
            <person name="Caskin T.P."/>
            <person name="Diamond M."/>
            <person name="Durham M.E."/>
            <person name="Foxe J.M."/>
            <person name="Go M."/>
            <person name="Henderson B.A."/>
            <person name="Jones I.B."/>
            <person name="McGettigan J.A."/>
            <person name="Micheletti S.J."/>
            <person name="Nasrallah M.E."/>
            <person name="Ortiz D."/>
            <person name="Piller C.R."/>
            <person name="Privatt S.R."/>
            <person name="Schneider S.L."/>
            <person name="Sharp S."/>
            <person name="Smith T.C."/>
            <person name="Stanton J.D."/>
            <person name="Ullery H.E."/>
            <person name="Wilson R.J."/>
            <person name="Serrano M.G."/>
            <person name="Buck G."/>
            <person name="Lee V."/>
            <person name="Wang Y."/>
            <person name="Carvalho R."/>
            <person name="Voegtly L."/>
            <person name="Shi R."/>
            <person name="Duckworth R."/>
            <person name="Johnson A."/>
            <person name="Loviza R."/>
            <person name="Walstead R."/>
            <person name="Shah Z."/>
            <person name="Kiflezghi M."/>
            <person name="Wade K."/>
            <person name="Ball S.L."/>
            <person name="Bradley K.W."/>
            <person name="Asai D.J."/>
            <person name="Bowman C.A."/>
            <person name="Russell D.A."/>
            <person name="Pope W.H."/>
            <person name="Jacobs-Sera D."/>
            <person name="Hendrix R.W."/>
            <person name="Hatfull G.F."/>
        </authorList>
    </citation>
    <scope>NUCLEOTIDE SEQUENCE [LARGE SCALE GENOMIC DNA]</scope>
    <source>
        <strain evidence="14 15">DSM 27648</strain>
    </source>
</reference>
<dbReference type="EMBL" id="CP012333">
    <property type="protein sequence ID" value="AKV00566.1"/>
    <property type="molecule type" value="Genomic_DNA"/>
</dbReference>
<dbReference type="AlphaFoldDB" id="A0A0K1Q408"/>
<feature type="region of interest" description="Disordered" evidence="12">
    <location>
        <begin position="418"/>
        <end position="457"/>
    </location>
</feature>
<dbReference type="InterPro" id="IPR022170">
    <property type="entry name" value="MUL1-like"/>
</dbReference>
<dbReference type="OrthoDB" id="981206at2"/>
<feature type="domain" description="E3 Ubiquitin ligase MUL1-like" evidence="13">
    <location>
        <begin position="94"/>
        <end position="236"/>
    </location>
</feature>
<accession>A0A0K1Q408</accession>
<evidence type="ECO:0000256" key="4">
    <source>
        <dbReference type="ARBA" id="ARBA00022679"/>
    </source>
</evidence>
<evidence type="ECO:0000259" key="13">
    <source>
        <dbReference type="Pfam" id="PF12483"/>
    </source>
</evidence>
<keyword evidence="9" id="KW-0862">Zinc</keyword>
<sequence length="457" mass="46305">MQYLGFVLVFVSLLALLVGLLQHLKGKKILAAPFRRTGEIAANPSVADPKGIVSCEGAMRVQQPAIAPCSGKPCVYFEIEVVQEWEKSVVTEDGVKTEKGTDKVNSTKNGAVFFLDDGSGPMAIDPREGMDVELDKSFEQAQNVSGGDVVFGQFSARVPFLTGDKRGRGVRVVEKIVPVDGSMFVKGQLVNQAISKPKGMLGSLLASRKGRAALLGATKRNAMIGFIAGAVAFVPGLGLSIFADPPAPSAPGVSACNIADESQPDQPCTGRITSDDGYDVPFTVTQAGTFEVNAHAPAGKKIPLLAKINIKAEDGTAVASDELESATVDLKPGKYTINLRDGVKGAAAAFKGGFSFELLVKRTALAADASVATTSASVAHSSVAPAAVAAKPIAKGAASGVKPNGIAANASAAPSAAAPAAPAASSASSAKPAASASSPAKPAASASAKPPASAAKK</sequence>
<dbReference type="GO" id="GO:0008270">
    <property type="term" value="F:zinc ion binding"/>
    <property type="evidence" value="ECO:0007669"/>
    <property type="project" value="UniProtKB-KW"/>
</dbReference>
<keyword evidence="10" id="KW-1133">Transmembrane helix</keyword>
<name>A0A0K1Q408_9BACT</name>
<dbReference type="GO" id="GO:0016567">
    <property type="term" value="P:protein ubiquitination"/>
    <property type="evidence" value="ECO:0007669"/>
    <property type="project" value="InterPro"/>
</dbReference>
<evidence type="ECO:0000256" key="9">
    <source>
        <dbReference type="ARBA" id="ARBA00022833"/>
    </source>
</evidence>
<dbReference type="GO" id="GO:0061630">
    <property type="term" value="F:ubiquitin protein ligase activity"/>
    <property type="evidence" value="ECO:0007669"/>
    <property type="project" value="UniProtKB-EC"/>
</dbReference>
<evidence type="ECO:0000256" key="8">
    <source>
        <dbReference type="ARBA" id="ARBA00022786"/>
    </source>
</evidence>
<evidence type="ECO:0000313" key="15">
    <source>
        <dbReference type="Proteomes" id="UP000064967"/>
    </source>
</evidence>